<dbReference type="PANTHER" id="PTHR12243:SF69">
    <property type="entry name" value="SI:CH73-59F11.3"/>
    <property type="match status" value="1"/>
</dbReference>
<feature type="domain" description="MADF" evidence="2">
    <location>
        <begin position="150"/>
        <end position="239"/>
    </location>
</feature>
<dbReference type="InterPro" id="IPR006578">
    <property type="entry name" value="MADF-dom"/>
</dbReference>
<name>A0A182PGH4_9DIPT</name>
<dbReference type="AlphaFoldDB" id="A0A182PGH4"/>
<organism evidence="3 4">
    <name type="scientific">Anopheles epiroticus</name>
    <dbReference type="NCBI Taxonomy" id="199890"/>
    <lineage>
        <taxon>Eukaryota</taxon>
        <taxon>Metazoa</taxon>
        <taxon>Ecdysozoa</taxon>
        <taxon>Arthropoda</taxon>
        <taxon>Hexapoda</taxon>
        <taxon>Insecta</taxon>
        <taxon>Pterygota</taxon>
        <taxon>Neoptera</taxon>
        <taxon>Endopterygota</taxon>
        <taxon>Diptera</taxon>
        <taxon>Nematocera</taxon>
        <taxon>Culicoidea</taxon>
        <taxon>Culicidae</taxon>
        <taxon>Anophelinae</taxon>
        <taxon>Anopheles</taxon>
    </lineage>
</organism>
<evidence type="ECO:0000313" key="3">
    <source>
        <dbReference type="EnsemblMetazoa" id="AEPI006033-PA"/>
    </source>
</evidence>
<feature type="region of interest" description="Disordered" evidence="1">
    <location>
        <begin position="110"/>
        <end position="129"/>
    </location>
</feature>
<feature type="compositionally biased region" description="Low complexity" evidence="1">
    <location>
        <begin position="303"/>
        <end position="317"/>
    </location>
</feature>
<feature type="region of interest" description="Disordered" evidence="1">
    <location>
        <begin position="289"/>
        <end position="321"/>
    </location>
</feature>
<evidence type="ECO:0000256" key="1">
    <source>
        <dbReference type="SAM" id="MobiDB-lite"/>
    </source>
</evidence>
<dbReference type="PANTHER" id="PTHR12243">
    <property type="entry name" value="MADF DOMAIN TRANSCRIPTION FACTOR"/>
    <property type="match status" value="1"/>
</dbReference>
<proteinExistence type="predicted"/>
<dbReference type="InterPro" id="IPR039353">
    <property type="entry name" value="TF_Adf1"/>
</dbReference>
<dbReference type="STRING" id="199890.A0A182PGH4"/>
<feature type="domain" description="MADF" evidence="2">
    <location>
        <begin position="14"/>
        <end position="106"/>
    </location>
</feature>
<keyword evidence="4" id="KW-1185">Reference proteome</keyword>
<dbReference type="GO" id="GO:0005667">
    <property type="term" value="C:transcription regulator complex"/>
    <property type="evidence" value="ECO:0007669"/>
    <property type="project" value="TreeGrafter"/>
</dbReference>
<reference evidence="3" key="2">
    <citation type="submission" date="2020-05" db="UniProtKB">
        <authorList>
            <consortium name="EnsemblMetazoa"/>
        </authorList>
    </citation>
    <scope>IDENTIFICATION</scope>
    <source>
        <strain evidence="3">Epiroticus2</strain>
    </source>
</reference>
<dbReference type="SMART" id="SM00595">
    <property type="entry name" value="MADF"/>
    <property type="match status" value="2"/>
</dbReference>
<dbReference type="EnsemblMetazoa" id="AEPI006033-RA">
    <property type="protein sequence ID" value="AEPI006033-PA"/>
    <property type="gene ID" value="AEPI006033"/>
</dbReference>
<evidence type="ECO:0000313" key="4">
    <source>
        <dbReference type="Proteomes" id="UP000075885"/>
    </source>
</evidence>
<evidence type="ECO:0000259" key="2">
    <source>
        <dbReference type="PROSITE" id="PS51029"/>
    </source>
</evidence>
<dbReference type="Proteomes" id="UP000075885">
    <property type="component" value="Unassembled WGS sequence"/>
</dbReference>
<protein>
    <recommendedName>
        <fullName evidence="2">MADF domain-containing protein</fullName>
    </recommendedName>
</protein>
<accession>A0A182PGH4</accession>
<dbReference type="GO" id="GO:0005634">
    <property type="term" value="C:nucleus"/>
    <property type="evidence" value="ECO:0007669"/>
    <property type="project" value="TreeGrafter"/>
</dbReference>
<dbReference type="PROSITE" id="PS51029">
    <property type="entry name" value="MADF"/>
    <property type="match status" value="2"/>
</dbReference>
<reference evidence="4" key="1">
    <citation type="submission" date="2013-03" db="EMBL/GenBank/DDBJ databases">
        <title>The Genome Sequence of Anopheles epiroticus epiroticus2.</title>
        <authorList>
            <consortium name="The Broad Institute Genomics Platform"/>
            <person name="Neafsey D.E."/>
            <person name="Howell P."/>
            <person name="Walker B."/>
            <person name="Young S.K."/>
            <person name="Zeng Q."/>
            <person name="Gargeya S."/>
            <person name="Fitzgerald M."/>
            <person name="Haas B."/>
            <person name="Abouelleil A."/>
            <person name="Allen A.W."/>
            <person name="Alvarado L."/>
            <person name="Arachchi H.M."/>
            <person name="Berlin A.M."/>
            <person name="Chapman S.B."/>
            <person name="Gainer-Dewar J."/>
            <person name="Goldberg J."/>
            <person name="Griggs A."/>
            <person name="Gujja S."/>
            <person name="Hansen M."/>
            <person name="Howarth C."/>
            <person name="Imamovic A."/>
            <person name="Ireland A."/>
            <person name="Larimer J."/>
            <person name="McCowan C."/>
            <person name="Murphy C."/>
            <person name="Pearson M."/>
            <person name="Poon T.W."/>
            <person name="Priest M."/>
            <person name="Roberts A."/>
            <person name="Saif S."/>
            <person name="Shea T."/>
            <person name="Sisk P."/>
            <person name="Sykes S."/>
            <person name="Wortman J."/>
            <person name="Nusbaum C."/>
            <person name="Birren B."/>
        </authorList>
    </citation>
    <scope>NUCLEOTIDE SEQUENCE [LARGE SCALE GENOMIC DNA]</scope>
    <source>
        <strain evidence="4">Epiroticus2</strain>
    </source>
</reference>
<dbReference type="VEuPathDB" id="VectorBase:AEPI006033"/>
<dbReference type="GO" id="GO:0006357">
    <property type="term" value="P:regulation of transcription by RNA polymerase II"/>
    <property type="evidence" value="ECO:0007669"/>
    <property type="project" value="TreeGrafter"/>
</dbReference>
<dbReference type="Pfam" id="PF10545">
    <property type="entry name" value="MADF_DNA_bdg"/>
    <property type="match status" value="2"/>
</dbReference>
<sequence length="419" mass="48189">MNKTLMLKEEVVLALINTIRRKPILWKQNAPGYRDLTAQQQAWQSVANQYGVPVEQLKLKWRMLRTQFRSNLSKIRYKRMEGTGELNYQPTWFAFEAMKFLRDIPELNAPGTTTNATTTATSQADVSLPTGEPTLHGYPEDIDTHEICLELINRIKHKPILWDKKHPEYSNSSRHIEEWREIADSMQLPVADIKRKWQHLRVQFRNNLKNIKIRSTPGCKYKPTWFAFDAMQFVRKNVTIDLKKLADKNPEMKVKHLVPVPVPKPSTTSQTPSVKPLVREYKRRNLSPIRSSQEKVQRIQPCTSTTQQATVTSSPGSAPAPPAAIRPVSYVTNGNVEPFIIRTFRNLSKITDKIAQTNASPYKGLLDHLAAVLERKRKHDFVEIEGVLLKCLGELQKFPNAKENVRKTMVMMEDDEESI</sequence>
<feature type="compositionally biased region" description="Low complexity" evidence="1">
    <location>
        <begin position="112"/>
        <end position="121"/>
    </location>
</feature>